<sequence>MKRILVTDIFGRTPELEAFAEKFKGEHAQVQIIDPYEGINRQFMNEAQAYKAFSTGVGMEGYIALLQTELMSCGDDKISLVGFSAGAAAIWALSEHELMGKVSGAVLFYGGQIRHYPLINPVVPTHCIFPALESHFSVEELMMKLEGKTNLTLQQVPFLHGFMNPLSAHFSQPGFELFSNCMSEVGEDECLVNAIWPEFDGSLEC</sequence>
<evidence type="ECO:0000313" key="1">
    <source>
        <dbReference type="EMBL" id="MCL2914236.1"/>
    </source>
</evidence>
<dbReference type="InterPro" id="IPR051049">
    <property type="entry name" value="Dienelactone_hydrolase-like"/>
</dbReference>
<proteinExistence type="predicted"/>
<dbReference type="SUPFAM" id="SSF53474">
    <property type="entry name" value="alpha/beta-Hydrolases"/>
    <property type="match status" value="1"/>
</dbReference>
<organism evidence="1 2">
    <name type="scientific">Shewanella corallii</name>
    <dbReference type="NCBI Taxonomy" id="560080"/>
    <lineage>
        <taxon>Bacteria</taxon>
        <taxon>Pseudomonadati</taxon>
        <taxon>Pseudomonadota</taxon>
        <taxon>Gammaproteobacteria</taxon>
        <taxon>Alteromonadales</taxon>
        <taxon>Shewanellaceae</taxon>
        <taxon>Shewanella</taxon>
    </lineage>
</organism>
<dbReference type="EMBL" id="JAKIKT010000003">
    <property type="protein sequence ID" value="MCL2914236.1"/>
    <property type="molecule type" value="Genomic_DNA"/>
</dbReference>
<dbReference type="RefSeq" id="WP_249248954.1">
    <property type="nucleotide sequence ID" value="NZ_JAKIKT010000003.1"/>
</dbReference>
<keyword evidence="2" id="KW-1185">Reference proteome</keyword>
<dbReference type="InterPro" id="IPR029058">
    <property type="entry name" value="AB_hydrolase_fold"/>
</dbReference>
<dbReference type="Gene3D" id="3.40.50.1820">
    <property type="entry name" value="alpha/beta hydrolase"/>
    <property type="match status" value="1"/>
</dbReference>
<evidence type="ECO:0000313" key="2">
    <source>
        <dbReference type="Proteomes" id="UP001202831"/>
    </source>
</evidence>
<protein>
    <recommendedName>
        <fullName evidence="3">Dienelactone hydrolase domain-containing protein</fullName>
    </recommendedName>
</protein>
<gene>
    <name evidence="1" type="ORF">L2725_10700</name>
</gene>
<comment type="caution">
    <text evidence="1">The sequence shown here is derived from an EMBL/GenBank/DDBJ whole genome shotgun (WGS) entry which is preliminary data.</text>
</comment>
<accession>A0ABT0N8P3</accession>
<reference evidence="1 2" key="1">
    <citation type="submission" date="2022-01" db="EMBL/GenBank/DDBJ databases">
        <title>Whole genome-based taxonomy of the Shewanellaceae.</title>
        <authorList>
            <person name="Martin-Rodriguez A.J."/>
        </authorList>
    </citation>
    <scope>NUCLEOTIDE SEQUENCE [LARGE SCALE GENOMIC DNA]</scope>
    <source>
        <strain evidence="1 2">DSM 21332</strain>
    </source>
</reference>
<dbReference type="Proteomes" id="UP001202831">
    <property type="component" value="Unassembled WGS sequence"/>
</dbReference>
<dbReference type="PANTHER" id="PTHR46623">
    <property type="entry name" value="CARBOXYMETHYLENEBUTENOLIDASE-RELATED"/>
    <property type="match status" value="1"/>
</dbReference>
<evidence type="ECO:0008006" key="3">
    <source>
        <dbReference type="Google" id="ProtNLM"/>
    </source>
</evidence>
<name>A0ABT0N8P3_9GAMM</name>
<dbReference type="PANTHER" id="PTHR46623:SF6">
    <property type="entry name" value="ALPHA_BETA-HYDROLASES SUPERFAMILY PROTEIN"/>
    <property type="match status" value="1"/>
</dbReference>